<dbReference type="Pfam" id="PF13687">
    <property type="entry name" value="DUF4153"/>
    <property type="match status" value="1"/>
</dbReference>
<dbReference type="KEGG" id="esj:SJ05684_b59070"/>
<dbReference type="OrthoDB" id="7280060at2"/>
<feature type="transmembrane region" description="Helical" evidence="1">
    <location>
        <begin position="356"/>
        <end position="374"/>
    </location>
</feature>
<evidence type="ECO:0000313" key="2">
    <source>
        <dbReference type="EMBL" id="ASY66889.1"/>
    </source>
</evidence>
<protein>
    <submittedName>
        <fullName evidence="2">Uncharacterized protein</fullName>
    </submittedName>
</protein>
<organism evidence="2 3">
    <name type="scientific">Sinorhizobium sojae CCBAU 05684</name>
    <dbReference type="NCBI Taxonomy" id="716928"/>
    <lineage>
        <taxon>Bacteria</taxon>
        <taxon>Pseudomonadati</taxon>
        <taxon>Pseudomonadota</taxon>
        <taxon>Alphaproteobacteria</taxon>
        <taxon>Hyphomicrobiales</taxon>
        <taxon>Rhizobiaceae</taxon>
        <taxon>Sinorhizobium/Ensifer group</taxon>
        <taxon>Sinorhizobium</taxon>
    </lineage>
</organism>
<keyword evidence="1" id="KW-0812">Transmembrane</keyword>
<dbReference type="STRING" id="716928.GCA_000261485_02938"/>
<feature type="transmembrane region" description="Helical" evidence="1">
    <location>
        <begin position="63"/>
        <end position="81"/>
    </location>
</feature>
<accession>A0A249PNL5</accession>
<keyword evidence="1" id="KW-1133">Transmembrane helix</keyword>
<evidence type="ECO:0000313" key="3">
    <source>
        <dbReference type="Proteomes" id="UP000217211"/>
    </source>
</evidence>
<reference evidence="2 3" key="1">
    <citation type="submission" date="2017-08" db="EMBL/GenBank/DDBJ databases">
        <title>Multipartite genome sequences of Sinorhizobium species nodulating soybeans.</title>
        <authorList>
            <person name="Tian C.F."/>
        </authorList>
    </citation>
    <scope>NUCLEOTIDE SEQUENCE [LARGE SCALE GENOMIC DNA]</scope>
    <source>
        <strain evidence="2 3">CCBAU 05684</strain>
        <plasmid evidence="3">psj05684b</plasmid>
    </source>
</reference>
<feature type="transmembrane region" description="Helical" evidence="1">
    <location>
        <begin position="386"/>
        <end position="407"/>
    </location>
</feature>
<geneLocation type="plasmid" evidence="3">
    <name>psj05684b</name>
</geneLocation>
<dbReference type="RefSeq" id="WP_034855193.1">
    <property type="nucleotide sequence ID" value="NZ_AJQT01000056.1"/>
</dbReference>
<dbReference type="EMBL" id="CP023068">
    <property type="protein sequence ID" value="ASY66889.1"/>
    <property type="molecule type" value="Genomic_DNA"/>
</dbReference>
<dbReference type="Proteomes" id="UP000217211">
    <property type="component" value="Plasmid pSJ05684b"/>
</dbReference>
<sequence>MTMTDSAVVQQQAGRRNGVIFVLLTLVAAADGLFFQQPLGINMFLFAMAVTAGVLFSASKPLAVRSAVALAAIAFLASLPLLETPSLPGALFAAFGIAVAALARSRLMPQRLTAFPSVLFRFALAAPMRLVRDWHKLRADRASHHQAARILPKLVGWLVPGLLTLVFLTLFSLANPLIEQVLSNIDFAAILHFLNPWRLAFWLVAAAAVWALLRPRLKRRRRRASRTKAGGEAFDGNLFGQAAVFRSLLIFNVLFAVQTSLDLVYLWGGAELPDGMTHAEYAHRGAYPLIVTALLAGAFVLVAMRSNGPGEASPVIRGLVHAWIGQNILLCTSSILRLDLYVEAYSLTELRLAAGIWMGLVAVGLALILLRILMRRSNEWLIAMNLTVLAATLYICAFIDFPALVARFNVEHSRELTGEGMPLDLEYVYSLGPAAVPALDIYIAALPRGAYETTGALSVRTRLEADALASASNWRSWSFSAHRLQHYLSEHKNIARPAEGAKNDRQEF</sequence>
<feature type="transmembrane region" description="Helical" evidence="1">
    <location>
        <begin position="248"/>
        <end position="267"/>
    </location>
</feature>
<feature type="transmembrane region" description="Helical" evidence="1">
    <location>
        <begin position="39"/>
        <end position="56"/>
    </location>
</feature>
<feature type="transmembrane region" description="Helical" evidence="1">
    <location>
        <begin position="287"/>
        <end position="304"/>
    </location>
</feature>
<proteinExistence type="predicted"/>
<dbReference type="AlphaFoldDB" id="A0A249PNL5"/>
<feature type="transmembrane region" description="Helical" evidence="1">
    <location>
        <begin position="316"/>
        <end position="336"/>
    </location>
</feature>
<dbReference type="InterPro" id="IPR025291">
    <property type="entry name" value="DUF4153"/>
</dbReference>
<gene>
    <name evidence="2" type="ORF">SJ05684_b59070</name>
</gene>
<name>A0A249PNL5_9HYPH</name>
<feature type="transmembrane region" description="Helical" evidence="1">
    <location>
        <begin position="154"/>
        <end position="174"/>
    </location>
</feature>
<dbReference type="eggNOG" id="COG2205">
    <property type="taxonomic scope" value="Bacteria"/>
</dbReference>
<keyword evidence="3" id="KW-1185">Reference proteome</keyword>
<keyword evidence="2" id="KW-0614">Plasmid</keyword>
<keyword evidence="1" id="KW-0472">Membrane</keyword>
<feature type="transmembrane region" description="Helical" evidence="1">
    <location>
        <begin position="194"/>
        <end position="213"/>
    </location>
</feature>
<feature type="transmembrane region" description="Helical" evidence="1">
    <location>
        <begin position="87"/>
        <end position="103"/>
    </location>
</feature>
<evidence type="ECO:0000256" key="1">
    <source>
        <dbReference type="SAM" id="Phobius"/>
    </source>
</evidence>